<comment type="similarity">
    <text evidence="10">Belongs to the ThiC family.</text>
</comment>
<dbReference type="FunFam" id="3.20.20.540:FF:000001">
    <property type="entry name" value="Phosphomethylpyrimidine synthase"/>
    <property type="match status" value="1"/>
</dbReference>
<evidence type="ECO:0000313" key="12">
    <source>
        <dbReference type="EMBL" id="MBA2864884.1"/>
    </source>
</evidence>
<accession>A0A2L1CAA7</accession>
<reference evidence="13 16" key="3">
    <citation type="submission" date="2020-08" db="EMBL/GenBank/DDBJ databases">
        <title>Genomic Encyclopedia of Type Strains, Phase IV (KMG-V): Genome sequencing to study the core and pangenomes of soil and plant-associated prokaryotes.</title>
        <authorList>
            <person name="Whitman W."/>
        </authorList>
    </citation>
    <scope>NUCLEOTIDE SEQUENCE [LARGE SCALE GENOMIC DNA]</scope>
    <source>
        <strain evidence="12 15">C13</strain>
        <strain evidence="13 16">D1</strain>
    </source>
</reference>
<dbReference type="RefSeq" id="WP_104837855.1">
    <property type="nucleotide sequence ID" value="NZ_CP026606.1"/>
</dbReference>
<evidence type="ECO:0000256" key="6">
    <source>
        <dbReference type="ARBA" id="ARBA00022977"/>
    </source>
</evidence>
<keyword evidence="9 10" id="KW-0456">Lyase</keyword>
<dbReference type="Proteomes" id="UP000239462">
    <property type="component" value="Chromosome"/>
</dbReference>
<dbReference type="GO" id="GO:0070284">
    <property type="term" value="F:phosphomethylpyrimidine synthase activity"/>
    <property type="evidence" value="ECO:0007669"/>
    <property type="project" value="UniProtKB-EC"/>
</dbReference>
<organism evidence="11 14">
    <name type="scientific">Methanococcus maripaludis</name>
    <name type="common">Methanococcus deltae</name>
    <dbReference type="NCBI Taxonomy" id="39152"/>
    <lineage>
        <taxon>Archaea</taxon>
        <taxon>Methanobacteriati</taxon>
        <taxon>Methanobacteriota</taxon>
        <taxon>Methanomada group</taxon>
        <taxon>Methanococci</taxon>
        <taxon>Methanococcales</taxon>
        <taxon>Methanococcaceae</taxon>
        <taxon>Methanococcus</taxon>
    </lineage>
</organism>
<dbReference type="HAMAP" id="MF_00089">
    <property type="entry name" value="ThiC"/>
    <property type="match status" value="1"/>
</dbReference>
<feature type="binding site" evidence="10">
    <location>
        <begin position="184"/>
        <end position="186"/>
    </location>
    <ligand>
        <name>substrate</name>
    </ligand>
</feature>
<evidence type="ECO:0000256" key="1">
    <source>
        <dbReference type="ARBA" id="ARBA00003175"/>
    </source>
</evidence>
<dbReference type="SFLD" id="SFLDG01114">
    <property type="entry name" value="phosphomethylpyrimidine_syntha"/>
    <property type="match status" value="1"/>
</dbReference>
<dbReference type="Gene3D" id="3.20.20.540">
    <property type="entry name" value="Radical SAM ThiC family, central domain"/>
    <property type="match status" value="1"/>
</dbReference>
<evidence type="ECO:0000313" key="13">
    <source>
        <dbReference type="EMBL" id="MBB6497577.1"/>
    </source>
</evidence>
<protein>
    <recommendedName>
        <fullName evidence="10">Phosphomethylpyrimidine synthase</fullName>
        <ecNumber evidence="10">4.1.99.17</ecNumber>
    </recommendedName>
    <alternativeName>
        <fullName evidence="10">Hydroxymethylpyrimidine phosphate synthase</fullName>
        <shortName evidence="10">HMP-P synthase</shortName>
        <shortName evidence="10">HMP-phosphate synthase</shortName>
        <shortName evidence="10">HMPP synthase</shortName>
    </alternativeName>
    <alternativeName>
        <fullName evidence="10">Thiamine biosynthesis protein ThiC</fullName>
    </alternativeName>
</protein>
<proteinExistence type="inferred from homology"/>
<reference evidence="14" key="1">
    <citation type="journal article" date="2018" name="Genome Announc.">
        <title>Complete Genome Sequence of the Methanococcus maripaludis Type Strain JJ (DSM 2067), a Model for Selenoprotein Synthesis in Archaea.</title>
        <authorList>
            <person name="Poehlein A."/>
            <person name="Heym D."/>
            <person name="Quitzke V."/>
            <person name="Fersch J."/>
            <person name="Daniel R."/>
            <person name="Rother M."/>
        </authorList>
    </citation>
    <scope>NUCLEOTIDE SEQUENCE [LARGE SCALE GENOMIC DNA]</scope>
    <source>
        <strain evidence="14">DSM 2067</strain>
    </source>
</reference>
<feature type="binding site" evidence="10">
    <location>
        <position position="411"/>
    </location>
    <ligand>
        <name>[4Fe-4S] cluster</name>
        <dbReference type="ChEBI" id="CHEBI:49883"/>
        <note>4Fe-4S-S-AdoMet</note>
    </ligand>
</feature>
<comment type="catalytic activity">
    <reaction evidence="10">
        <text>5-amino-1-(5-phospho-beta-D-ribosyl)imidazole + S-adenosyl-L-methionine = 4-amino-2-methyl-5-(phosphooxymethyl)pyrimidine + CO + 5'-deoxyadenosine + formate + L-methionine + 3 H(+)</text>
        <dbReference type="Rhea" id="RHEA:24840"/>
        <dbReference type="ChEBI" id="CHEBI:15378"/>
        <dbReference type="ChEBI" id="CHEBI:15740"/>
        <dbReference type="ChEBI" id="CHEBI:17245"/>
        <dbReference type="ChEBI" id="CHEBI:17319"/>
        <dbReference type="ChEBI" id="CHEBI:57844"/>
        <dbReference type="ChEBI" id="CHEBI:58354"/>
        <dbReference type="ChEBI" id="CHEBI:59789"/>
        <dbReference type="ChEBI" id="CHEBI:137981"/>
        <dbReference type="EC" id="4.1.99.17"/>
    </reaction>
</comment>
<dbReference type="EMBL" id="JACDUO010000003">
    <property type="protein sequence ID" value="MBA2864884.1"/>
    <property type="molecule type" value="Genomic_DNA"/>
</dbReference>
<evidence type="ECO:0000256" key="3">
    <source>
        <dbReference type="ARBA" id="ARBA00022691"/>
    </source>
</evidence>
<dbReference type="GO" id="GO:0009229">
    <property type="term" value="P:thiamine diphosphate biosynthetic process"/>
    <property type="evidence" value="ECO:0007669"/>
    <property type="project" value="UniProtKB-UniRule"/>
</dbReference>
<evidence type="ECO:0000256" key="7">
    <source>
        <dbReference type="ARBA" id="ARBA00023004"/>
    </source>
</evidence>
<dbReference type="NCBIfam" id="NF009895">
    <property type="entry name" value="PRK13352.1"/>
    <property type="match status" value="1"/>
</dbReference>
<evidence type="ECO:0000313" key="11">
    <source>
        <dbReference type="EMBL" id="AVB76307.1"/>
    </source>
</evidence>
<dbReference type="EMBL" id="JACHED010000004">
    <property type="protein sequence ID" value="MBB6497577.1"/>
    <property type="molecule type" value="Genomic_DNA"/>
</dbReference>
<evidence type="ECO:0000256" key="8">
    <source>
        <dbReference type="ARBA" id="ARBA00023014"/>
    </source>
</evidence>
<dbReference type="GO" id="GO:0008270">
    <property type="term" value="F:zinc ion binding"/>
    <property type="evidence" value="ECO:0007669"/>
    <property type="project" value="UniProtKB-UniRule"/>
</dbReference>
<dbReference type="SFLD" id="SFLDF00407">
    <property type="entry name" value="phosphomethylpyrimidine_syntha"/>
    <property type="match status" value="1"/>
</dbReference>
<dbReference type="KEGG" id="mmad:MMJJ_08980"/>
<reference evidence="11" key="2">
    <citation type="submission" date="2018-02" db="EMBL/GenBank/DDBJ databases">
        <title>Complete genome sequence of the Methanococcus maripaludis type strain JJ (DSM 2067), a model for selenoprotein synthesis in Archaea.</title>
        <authorList>
            <person name="Poehlein A."/>
            <person name="Heym D."/>
            <person name="Quitzke V."/>
            <person name="Fersch J."/>
            <person name="Daniel R."/>
            <person name="Rother M."/>
        </authorList>
    </citation>
    <scope>NUCLEOTIDE SEQUENCE [LARGE SCALE GENOMIC DNA]</scope>
    <source>
        <strain evidence="11">DSM 2067</strain>
    </source>
</reference>
<dbReference type="PANTHER" id="PTHR30557:SF1">
    <property type="entry name" value="PHOSPHOMETHYLPYRIMIDINE SYNTHASE, CHLOROPLASTIC"/>
    <property type="match status" value="1"/>
</dbReference>
<dbReference type="SFLD" id="SFLDS00113">
    <property type="entry name" value="Radical_SAM_Phosphomethylpyrim"/>
    <property type="match status" value="1"/>
</dbReference>
<feature type="binding site" evidence="10">
    <location>
        <position position="415"/>
    </location>
    <ligand>
        <name>[4Fe-4S] cluster</name>
        <dbReference type="ChEBI" id="CHEBI:49883"/>
        <note>4Fe-4S-S-AdoMet</note>
    </ligand>
</feature>
<evidence type="ECO:0000256" key="5">
    <source>
        <dbReference type="ARBA" id="ARBA00022833"/>
    </source>
</evidence>
<sequence length="426" mass="47186">MTQMTDAKSGITTEEMKFVAKEEGMDVETLKNLIAKGYVVIPKNVNRTTKPVGIGDNLRTKVNVNLGTSPDFIDIACELKKVEISNKYGADAIMDLSTGGNLPEIRKEIIKNTNLPIGTVPIYEVGVDAKEKYGRVIDMDEDLIFNVIERQAKEGVDFMTLHCGITKQTVSALNNDPRKMGVVSRGGAFLTAYIMYHDKENPLYKEFDYLLELLKEHDVTLSLGDGMRPGCLQDNTDRAQIQELITLGELVDKCREKGVQVMVEGPGHVPYNNIEANMKIQKTLCKNAPFYVLGPIVTDLAPGYDHITAAIGGTLAAISGANFLCYVTPAEHVRLMKEEDVKEGLIASKIAAQAADVAKGHSIAWKLEKEMADARIKHDWERQFEIALDSDKPRKMREEIPSKDEKACSVCGDYCALLMVEELGKR</sequence>
<dbReference type="AlphaFoldDB" id="A0A2L1CAA7"/>
<feature type="binding site" evidence="10">
    <location>
        <position position="94"/>
    </location>
    <ligand>
        <name>substrate</name>
    </ligand>
</feature>
<name>A0A2L1CAA7_METMI</name>
<feature type="binding site" evidence="10">
    <location>
        <position position="65"/>
    </location>
    <ligand>
        <name>substrate</name>
    </ligand>
</feature>
<evidence type="ECO:0000256" key="2">
    <source>
        <dbReference type="ARBA" id="ARBA00022485"/>
    </source>
</evidence>
<evidence type="ECO:0000256" key="4">
    <source>
        <dbReference type="ARBA" id="ARBA00022723"/>
    </source>
</evidence>
<dbReference type="Proteomes" id="UP000567099">
    <property type="component" value="Unassembled WGS sequence"/>
</dbReference>
<comment type="function">
    <text evidence="1 10">Catalyzes the synthesis of the hydroxymethylpyrimidine phosphate (HMP-P) moiety of thiamine from aminoimidazole ribotide (AIR) in a radical S-adenosyl-L-methionine (SAM)-dependent reaction.</text>
</comment>
<keyword evidence="8 10" id="KW-0411">Iron-sulfur</keyword>
<dbReference type="UniPathway" id="UPA00060"/>
<dbReference type="GeneID" id="36101986"/>
<gene>
    <name evidence="10 11" type="primary">thiC</name>
    <name evidence="12" type="ORF">HNP94_001912</name>
    <name evidence="13" type="ORF">HNP96_001625</name>
    <name evidence="11" type="ORF">MMJJ_08980</name>
</gene>
<keyword evidence="5 10" id="KW-0862">Zinc</keyword>
<dbReference type="InterPro" id="IPR002817">
    <property type="entry name" value="ThiC/BzaA/B"/>
</dbReference>
<feature type="binding site" evidence="10">
    <location>
        <begin position="225"/>
        <end position="228"/>
    </location>
    <ligand>
        <name>substrate</name>
    </ligand>
</feature>
<dbReference type="PANTHER" id="PTHR30557">
    <property type="entry name" value="THIAMINE BIOSYNTHESIS PROTEIN THIC"/>
    <property type="match status" value="1"/>
</dbReference>
<dbReference type="InterPro" id="IPR037509">
    <property type="entry name" value="ThiC"/>
</dbReference>
<dbReference type="GO" id="GO:0009228">
    <property type="term" value="P:thiamine biosynthetic process"/>
    <property type="evidence" value="ECO:0007669"/>
    <property type="project" value="UniProtKB-UniRule"/>
</dbReference>
<keyword evidence="6 10" id="KW-0784">Thiamine biosynthesis</keyword>
<keyword evidence="2 10" id="KW-0004">4Fe-4S</keyword>
<keyword evidence="4 10" id="KW-0479">Metal-binding</keyword>
<keyword evidence="7 10" id="KW-0408">Iron</keyword>
<feature type="binding site" evidence="10">
    <location>
        <position position="123"/>
    </location>
    <ligand>
        <name>substrate</name>
    </ligand>
</feature>
<comment type="cofactor">
    <cofactor evidence="10">
        <name>[4Fe-4S] cluster</name>
        <dbReference type="ChEBI" id="CHEBI:49883"/>
    </cofactor>
    <text evidence="10">Binds 1 [4Fe-4S] cluster per subunit. The cluster is coordinated with 3 cysteines and an exchangeable S-adenosyl-L-methionine.</text>
</comment>
<evidence type="ECO:0000313" key="15">
    <source>
        <dbReference type="Proteomes" id="UP000567099"/>
    </source>
</evidence>
<keyword evidence="3 10" id="KW-0949">S-adenosyl-L-methionine</keyword>
<comment type="pathway">
    <text evidence="10">Cofactor biosynthesis; thiamine diphosphate biosynthesis.</text>
</comment>
<dbReference type="Proteomes" id="UP000590564">
    <property type="component" value="Unassembled WGS sequence"/>
</dbReference>
<dbReference type="Pfam" id="PF01964">
    <property type="entry name" value="ThiC_Rad_SAM"/>
    <property type="match status" value="1"/>
</dbReference>
<dbReference type="InterPro" id="IPR038521">
    <property type="entry name" value="ThiC/Bza_core_dom"/>
</dbReference>
<dbReference type="NCBIfam" id="TIGR00190">
    <property type="entry name" value="thiC"/>
    <property type="match status" value="1"/>
</dbReference>
<evidence type="ECO:0000313" key="14">
    <source>
        <dbReference type="Proteomes" id="UP000239462"/>
    </source>
</evidence>
<dbReference type="EC" id="4.1.99.17" evidence="10"/>
<feature type="binding site" evidence="10">
    <location>
        <position position="268"/>
    </location>
    <ligand>
        <name>Zn(2+)</name>
        <dbReference type="ChEBI" id="CHEBI:29105"/>
    </ligand>
</feature>
<feature type="binding site" evidence="10">
    <location>
        <position position="332"/>
    </location>
    <ligand>
        <name>Zn(2+)</name>
        <dbReference type="ChEBI" id="CHEBI:29105"/>
    </ligand>
</feature>
<feature type="binding site" evidence="10">
    <location>
        <position position="291"/>
    </location>
    <ligand>
        <name>substrate</name>
    </ligand>
</feature>
<evidence type="ECO:0000256" key="9">
    <source>
        <dbReference type="ARBA" id="ARBA00023239"/>
    </source>
</evidence>
<feature type="binding site" evidence="10">
    <location>
        <position position="408"/>
    </location>
    <ligand>
        <name>[4Fe-4S] cluster</name>
        <dbReference type="ChEBI" id="CHEBI:49883"/>
        <note>4Fe-4S-S-AdoMet</note>
    </ligand>
</feature>
<evidence type="ECO:0000313" key="16">
    <source>
        <dbReference type="Proteomes" id="UP000590564"/>
    </source>
</evidence>
<feature type="binding site" evidence="10">
    <location>
        <position position="162"/>
    </location>
    <ligand>
        <name>substrate</name>
    </ligand>
</feature>
<feature type="binding site" evidence="10">
    <location>
        <position position="264"/>
    </location>
    <ligand>
        <name>substrate</name>
    </ligand>
</feature>
<dbReference type="EMBL" id="CP026606">
    <property type="protein sequence ID" value="AVB76307.1"/>
    <property type="molecule type" value="Genomic_DNA"/>
</dbReference>
<evidence type="ECO:0000256" key="10">
    <source>
        <dbReference type="HAMAP-Rule" id="MF_00089"/>
    </source>
</evidence>
<dbReference type="GO" id="GO:0051539">
    <property type="term" value="F:4 iron, 4 sulfur cluster binding"/>
    <property type="evidence" value="ECO:0007669"/>
    <property type="project" value="UniProtKB-KW"/>
</dbReference>